<keyword evidence="2" id="KW-1185">Reference proteome</keyword>
<protein>
    <submittedName>
        <fullName evidence="1">Uncharacterized protein</fullName>
    </submittedName>
</protein>
<evidence type="ECO:0000313" key="2">
    <source>
        <dbReference type="Proteomes" id="UP001519344"/>
    </source>
</evidence>
<proteinExistence type="predicted"/>
<evidence type="ECO:0000313" key="1">
    <source>
        <dbReference type="EMBL" id="MBP1963271.1"/>
    </source>
</evidence>
<dbReference type="Proteomes" id="UP001519344">
    <property type="component" value="Unassembled WGS sequence"/>
</dbReference>
<dbReference type="RefSeq" id="WP_167059011.1">
    <property type="nucleotide sequence ID" value="NZ_JAAOZR010000019.1"/>
</dbReference>
<sequence>MVFEIEAYVGAGSLHFGMTSGQVSSALNSIAQKFLKTESSQMETDAFEWCHAYYKQDGLLEAVEFFEPAEVKFMGKDLLGLPFENVKDMFSQLDEKLAIDANGFTSYKFGVGIYVPYHEAQVEGVIVFEKGYYDI</sequence>
<dbReference type="EMBL" id="JAGGKV010000005">
    <property type="protein sequence ID" value="MBP1963271.1"/>
    <property type="molecule type" value="Genomic_DNA"/>
</dbReference>
<accession>A0ABS4HX83</accession>
<comment type="caution">
    <text evidence="1">The sequence shown here is derived from an EMBL/GenBank/DDBJ whole genome shotgun (WGS) entry which is preliminary data.</text>
</comment>
<gene>
    <name evidence="1" type="ORF">J2Z65_002487</name>
</gene>
<name>A0ABS4HX83_9BACL</name>
<organism evidence="1 2">
    <name type="scientific">Paenibacillus aceris</name>
    <dbReference type="NCBI Taxonomy" id="869555"/>
    <lineage>
        <taxon>Bacteria</taxon>
        <taxon>Bacillati</taxon>
        <taxon>Bacillota</taxon>
        <taxon>Bacilli</taxon>
        <taxon>Bacillales</taxon>
        <taxon>Paenibacillaceae</taxon>
        <taxon>Paenibacillus</taxon>
    </lineage>
</organism>
<reference evidence="1 2" key="1">
    <citation type="submission" date="2021-03" db="EMBL/GenBank/DDBJ databases">
        <title>Genomic Encyclopedia of Type Strains, Phase IV (KMG-IV): sequencing the most valuable type-strain genomes for metagenomic binning, comparative biology and taxonomic classification.</title>
        <authorList>
            <person name="Goeker M."/>
        </authorList>
    </citation>
    <scope>NUCLEOTIDE SEQUENCE [LARGE SCALE GENOMIC DNA]</scope>
    <source>
        <strain evidence="1 2">DSM 24950</strain>
    </source>
</reference>